<reference evidence="4" key="1">
    <citation type="journal article" date="2019" name="Int. J. Syst. Evol. Microbiol.">
        <title>The Global Catalogue of Microorganisms (GCM) 10K type strain sequencing project: providing services to taxonomists for standard genome sequencing and annotation.</title>
        <authorList>
            <consortium name="The Broad Institute Genomics Platform"/>
            <consortium name="The Broad Institute Genome Sequencing Center for Infectious Disease"/>
            <person name="Wu L."/>
            <person name="Ma J."/>
        </authorList>
    </citation>
    <scope>NUCLEOTIDE SEQUENCE [LARGE SCALE GENOMIC DNA]</scope>
    <source>
        <strain evidence="4">CCTCC AB 2013263</strain>
    </source>
</reference>
<accession>A0ABV8A4D5</accession>
<feature type="signal peptide" evidence="1">
    <location>
        <begin position="1"/>
        <end position="31"/>
    </location>
</feature>
<keyword evidence="4" id="KW-1185">Reference proteome</keyword>
<keyword evidence="1" id="KW-0732">Signal</keyword>
<name>A0ABV8A4D5_9DEIO</name>
<evidence type="ECO:0000256" key="1">
    <source>
        <dbReference type="SAM" id="SignalP"/>
    </source>
</evidence>
<dbReference type="EMBL" id="JBHRZF010000080">
    <property type="protein sequence ID" value="MFC3860559.1"/>
    <property type="molecule type" value="Genomic_DNA"/>
</dbReference>
<dbReference type="Gene3D" id="2.60.120.1440">
    <property type="match status" value="1"/>
</dbReference>
<gene>
    <name evidence="3" type="ORF">ACFOPQ_07250</name>
</gene>
<evidence type="ECO:0000313" key="4">
    <source>
        <dbReference type="Proteomes" id="UP001595748"/>
    </source>
</evidence>
<protein>
    <submittedName>
        <fullName evidence="3">FecR domain-containing protein</fullName>
    </submittedName>
</protein>
<evidence type="ECO:0000259" key="2">
    <source>
        <dbReference type="Pfam" id="PF04773"/>
    </source>
</evidence>
<evidence type="ECO:0000313" key="3">
    <source>
        <dbReference type="EMBL" id="MFC3860559.1"/>
    </source>
</evidence>
<comment type="caution">
    <text evidence="3">The sequence shown here is derived from an EMBL/GenBank/DDBJ whole genome shotgun (WGS) entry which is preliminary data.</text>
</comment>
<sequence>MKGRAPRFNPTPLLLSVSLLSAQFPLGSATAQETVRVEGPLVLHSFQGKVEVQESDLTWRPLTASAGRVERALRTGTGRAVLTNGMGGRSVVGSASRLRQYSGKPDFQAGQFLLEGPVAAFARGSHLVMTGKGKARIDLTADGSTQRVAVIEGQLRVSNGPRLLTLSAGQQLALHSFQQQAFVEDDPWYASVFTGSGAATLEALRGTVRWISAKGTGQEARVGQSLAESQSLSTAENSWAEVGFTGGGYLRLSEHSELKVLAVEKTTRGREVTLQLLKGSAWNVVEKGQGGYKISTPVVSTAVRGTKFRVDASGLVKVVEGTVALPSEGQTALTAGQQKAPRQPVQALQKDDLDLFNEALDAEQARPLQLNWTAFARHQQQPGFALGGSPDTVVSATLQGKGGPAVSVPVTSDMAGGAYRLAPNALPDGRYTLDVKASRFGQGLRWSRVIWIDQTAPVLSDLKRQVTGRVVTLSGLARDVNGRRLTLRIKGPGGEVTRSVQANAPFRLLLPPGLGREPLELTLTDAAGNGAHAELH</sequence>
<dbReference type="RefSeq" id="WP_380076699.1">
    <property type="nucleotide sequence ID" value="NZ_JBHRZF010000080.1"/>
</dbReference>
<dbReference type="PANTHER" id="PTHR38731">
    <property type="entry name" value="LIPL45-RELATED LIPOPROTEIN-RELATED"/>
    <property type="match status" value="1"/>
</dbReference>
<feature type="domain" description="FecR protein" evidence="2">
    <location>
        <begin position="232"/>
        <end position="323"/>
    </location>
</feature>
<feature type="chain" id="PRO_5046398625" evidence="1">
    <location>
        <begin position="32"/>
        <end position="536"/>
    </location>
</feature>
<dbReference type="PANTHER" id="PTHR38731:SF3">
    <property type="entry name" value="BLL6125 PROTEIN"/>
    <property type="match status" value="1"/>
</dbReference>
<dbReference type="Proteomes" id="UP001595748">
    <property type="component" value="Unassembled WGS sequence"/>
</dbReference>
<dbReference type="InterPro" id="IPR006860">
    <property type="entry name" value="FecR"/>
</dbReference>
<proteinExistence type="predicted"/>
<dbReference type="Pfam" id="PF04773">
    <property type="entry name" value="FecR"/>
    <property type="match status" value="1"/>
</dbReference>
<organism evidence="3 4">
    <name type="scientific">Deinococcus antarcticus</name>
    <dbReference type="NCBI Taxonomy" id="1298767"/>
    <lineage>
        <taxon>Bacteria</taxon>
        <taxon>Thermotogati</taxon>
        <taxon>Deinococcota</taxon>
        <taxon>Deinococci</taxon>
        <taxon>Deinococcales</taxon>
        <taxon>Deinococcaceae</taxon>
        <taxon>Deinococcus</taxon>
    </lineage>
</organism>